<dbReference type="EMBL" id="JBFCZG010000001">
    <property type="protein sequence ID" value="KAL3427030.1"/>
    <property type="molecule type" value="Genomic_DNA"/>
</dbReference>
<evidence type="ECO:0000256" key="1">
    <source>
        <dbReference type="ARBA" id="ARBA00022737"/>
    </source>
</evidence>
<dbReference type="Gene3D" id="1.25.40.20">
    <property type="entry name" value="Ankyrin repeat-containing domain"/>
    <property type="match status" value="1"/>
</dbReference>
<dbReference type="PROSITE" id="PS50088">
    <property type="entry name" value="ANK_REPEAT"/>
    <property type="match status" value="3"/>
</dbReference>
<feature type="repeat" description="ANK" evidence="3">
    <location>
        <begin position="239"/>
        <end position="271"/>
    </location>
</feature>
<keyword evidence="1" id="KW-0677">Repeat</keyword>
<dbReference type="InterPro" id="IPR002110">
    <property type="entry name" value="Ankyrin_rpt"/>
</dbReference>
<dbReference type="InterPro" id="IPR036770">
    <property type="entry name" value="Ankyrin_rpt-contain_sf"/>
</dbReference>
<name>A0ABR4PUI5_9HELO</name>
<protein>
    <recommendedName>
        <fullName evidence="7">BZIP domain-containing protein</fullName>
    </recommendedName>
</protein>
<sequence>MNKASAANEASKETTATTTTTTATTDTAERRRVQNRLAQRNYQRNTGSNVKQRLRQLEWLDSILLDGTAQLPHKPTSMALQPTNPVTPPLQWAPSVPWPHLTDTSQQTADPNAYMFIPATQGFDASQMPCFNALPDLQPQDRVNDLRGAMSTAVISTPSDKSTEGLSHLRHDLDPTQGNSMGPIADPHSMYQNIPNDEKDANQKVQSPSAVFRAASHGHTRIVKILLDKGARLETRDAYGQTLLHVACSRGFDALVSLLIEEGIDLNAKDDFGCTPLQIAAERGLEGTVELLVNAGALIDVVHT</sequence>
<evidence type="ECO:0000256" key="4">
    <source>
        <dbReference type="SAM" id="MobiDB-lite"/>
    </source>
</evidence>
<dbReference type="PANTHER" id="PTHR24171">
    <property type="entry name" value="ANKYRIN REPEAT DOMAIN-CONTAINING PROTEIN 39-RELATED"/>
    <property type="match status" value="1"/>
</dbReference>
<feature type="compositionally biased region" description="Low complexity" evidence="4">
    <location>
        <begin position="1"/>
        <end position="26"/>
    </location>
</feature>
<evidence type="ECO:0000313" key="6">
    <source>
        <dbReference type="Proteomes" id="UP001629113"/>
    </source>
</evidence>
<feature type="repeat" description="ANK" evidence="3">
    <location>
        <begin position="272"/>
        <end position="304"/>
    </location>
</feature>
<dbReference type="Proteomes" id="UP001629113">
    <property type="component" value="Unassembled WGS sequence"/>
</dbReference>
<dbReference type="PROSITE" id="PS50297">
    <property type="entry name" value="ANK_REP_REGION"/>
    <property type="match status" value="3"/>
</dbReference>
<evidence type="ECO:0000313" key="5">
    <source>
        <dbReference type="EMBL" id="KAL3427030.1"/>
    </source>
</evidence>
<evidence type="ECO:0000256" key="2">
    <source>
        <dbReference type="ARBA" id="ARBA00023043"/>
    </source>
</evidence>
<evidence type="ECO:0000256" key="3">
    <source>
        <dbReference type="PROSITE-ProRule" id="PRU00023"/>
    </source>
</evidence>
<gene>
    <name evidence="5" type="ORF">PVAG01_00539</name>
</gene>
<reference evidence="5 6" key="1">
    <citation type="submission" date="2024-06" db="EMBL/GenBank/DDBJ databases">
        <title>Complete genome of Phlyctema vagabunda strain 19-DSS-EL-015.</title>
        <authorList>
            <person name="Fiorenzani C."/>
        </authorList>
    </citation>
    <scope>NUCLEOTIDE SEQUENCE [LARGE SCALE GENOMIC DNA]</scope>
    <source>
        <strain evidence="5 6">19-DSS-EL-015</strain>
    </source>
</reference>
<dbReference type="SUPFAM" id="SSF48403">
    <property type="entry name" value="Ankyrin repeat"/>
    <property type="match status" value="1"/>
</dbReference>
<feature type="compositionally biased region" description="Polar residues" evidence="4">
    <location>
        <begin position="36"/>
        <end position="51"/>
    </location>
</feature>
<dbReference type="SMART" id="SM00248">
    <property type="entry name" value="ANK"/>
    <property type="match status" value="3"/>
</dbReference>
<feature type="repeat" description="ANK" evidence="3">
    <location>
        <begin position="206"/>
        <end position="238"/>
    </location>
</feature>
<keyword evidence="2 3" id="KW-0040">ANK repeat</keyword>
<accession>A0ABR4PUI5</accession>
<proteinExistence type="predicted"/>
<organism evidence="5 6">
    <name type="scientific">Phlyctema vagabunda</name>
    <dbReference type="NCBI Taxonomy" id="108571"/>
    <lineage>
        <taxon>Eukaryota</taxon>
        <taxon>Fungi</taxon>
        <taxon>Dikarya</taxon>
        <taxon>Ascomycota</taxon>
        <taxon>Pezizomycotina</taxon>
        <taxon>Leotiomycetes</taxon>
        <taxon>Helotiales</taxon>
        <taxon>Dermateaceae</taxon>
        <taxon>Phlyctema</taxon>
    </lineage>
</organism>
<keyword evidence="6" id="KW-1185">Reference proteome</keyword>
<feature type="region of interest" description="Disordered" evidence="4">
    <location>
        <begin position="1"/>
        <end position="51"/>
    </location>
</feature>
<dbReference type="Pfam" id="PF12796">
    <property type="entry name" value="Ank_2"/>
    <property type="match status" value="1"/>
</dbReference>
<evidence type="ECO:0008006" key="7">
    <source>
        <dbReference type="Google" id="ProtNLM"/>
    </source>
</evidence>
<dbReference type="CDD" id="cd14688">
    <property type="entry name" value="bZIP_YAP"/>
    <property type="match status" value="1"/>
</dbReference>
<comment type="caution">
    <text evidence="5">The sequence shown here is derived from an EMBL/GenBank/DDBJ whole genome shotgun (WGS) entry which is preliminary data.</text>
</comment>